<protein>
    <submittedName>
        <fullName evidence="1">Uncharacterized protein</fullName>
    </submittedName>
</protein>
<reference evidence="1 2" key="1">
    <citation type="submission" date="2017-11" db="EMBL/GenBank/DDBJ databases">
        <authorList>
            <person name="Lechat P."/>
        </authorList>
    </citation>
    <scope>NUCLEOTIDE SEQUENCE [LARGE SCALE GENOMIC DNA]</scope>
    <source>
        <strain evidence="1">L495</strain>
    </source>
</reference>
<organism evidence="1 2">
    <name type="scientific">Leptospira interrogans serovar Manilae</name>
    <dbReference type="NCBI Taxonomy" id="214675"/>
    <lineage>
        <taxon>Bacteria</taxon>
        <taxon>Pseudomonadati</taxon>
        <taxon>Spirochaetota</taxon>
        <taxon>Spirochaetia</taxon>
        <taxon>Leptospirales</taxon>
        <taxon>Leptospiraceae</taxon>
        <taxon>Leptospira</taxon>
    </lineage>
</organism>
<dbReference type="EMBL" id="OEJX01000026">
    <property type="protein sequence ID" value="SOR61649.1"/>
    <property type="molecule type" value="Genomic_DNA"/>
</dbReference>
<dbReference type="AlphaFoldDB" id="A0AAQ1NZI6"/>
<proteinExistence type="predicted"/>
<gene>
    <name evidence="1" type="ORF">LMANV2_320091</name>
</gene>
<name>A0AAQ1NZI6_LEPIR</name>
<evidence type="ECO:0000313" key="2">
    <source>
        <dbReference type="Proteomes" id="UP000234460"/>
    </source>
</evidence>
<evidence type="ECO:0000313" key="1">
    <source>
        <dbReference type="EMBL" id="SOR61649.1"/>
    </source>
</evidence>
<sequence length="42" mass="5042">MRLVPFEHKSTKIFLRLHSKKVKAVSIQPHNLRWKDTSQISR</sequence>
<comment type="caution">
    <text evidence="1">The sequence shown here is derived from an EMBL/GenBank/DDBJ whole genome shotgun (WGS) entry which is preliminary data.</text>
</comment>
<accession>A0AAQ1NZI6</accession>
<dbReference type="Proteomes" id="UP000234460">
    <property type="component" value="Chromosome LMANV2"/>
</dbReference>